<evidence type="ECO:0000256" key="2">
    <source>
        <dbReference type="ARBA" id="ARBA00022690"/>
    </source>
</evidence>
<organism evidence="4">
    <name type="scientific">Eucalyptus grandis</name>
    <name type="common">Flooded gum</name>
    <dbReference type="NCBI Taxonomy" id="71139"/>
    <lineage>
        <taxon>Eukaryota</taxon>
        <taxon>Viridiplantae</taxon>
        <taxon>Streptophyta</taxon>
        <taxon>Embryophyta</taxon>
        <taxon>Tracheophyta</taxon>
        <taxon>Spermatophyta</taxon>
        <taxon>Magnoliopsida</taxon>
        <taxon>eudicotyledons</taxon>
        <taxon>Gunneridae</taxon>
        <taxon>Pentapetalae</taxon>
        <taxon>rosids</taxon>
        <taxon>malvids</taxon>
        <taxon>Myrtales</taxon>
        <taxon>Myrtaceae</taxon>
        <taxon>Myrtoideae</taxon>
        <taxon>Eucalypteae</taxon>
        <taxon>Eucalyptus</taxon>
    </lineage>
</organism>
<dbReference type="GO" id="GO:0004867">
    <property type="term" value="F:serine-type endopeptidase inhibitor activity"/>
    <property type="evidence" value="ECO:0007669"/>
    <property type="project" value="UniProtKB-KW"/>
</dbReference>
<dbReference type="GO" id="GO:0009611">
    <property type="term" value="P:response to wounding"/>
    <property type="evidence" value="ECO:0007669"/>
    <property type="project" value="InterPro"/>
</dbReference>
<gene>
    <name evidence="4" type="ORF">EUGRSUZ_F00211</name>
</gene>
<dbReference type="EMBL" id="KK198758">
    <property type="protein sequence ID" value="KCW66397.1"/>
    <property type="molecule type" value="Genomic_DNA"/>
</dbReference>
<comment type="similarity">
    <text evidence="1">Belongs to the protease inhibitor I13 (potato type I serine protease inhibitor) family.</text>
</comment>
<dbReference type="PANTHER" id="PTHR33091">
    <property type="entry name" value="PROTEIN, PUTATIVE, EXPRESSED-RELATED"/>
    <property type="match status" value="1"/>
</dbReference>
<dbReference type="InParanoid" id="A0A059BJL3"/>
<evidence type="ECO:0000256" key="1">
    <source>
        <dbReference type="ARBA" id="ARBA00008210"/>
    </source>
</evidence>
<evidence type="ECO:0000313" key="4">
    <source>
        <dbReference type="EMBL" id="KCW66397.1"/>
    </source>
</evidence>
<reference evidence="4" key="1">
    <citation type="submission" date="2013-07" db="EMBL/GenBank/DDBJ databases">
        <title>The genome of Eucalyptus grandis.</title>
        <authorList>
            <person name="Schmutz J."/>
            <person name="Hayes R."/>
            <person name="Myburg A."/>
            <person name="Tuskan G."/>
            <person name="Grattapaglia D."/>
            <person name="Rokhsar D.S."/>
        </authorList>
    </citation>
    <scope>NUCLEOTIDE SEQUENCE</scope>
    <source>
        <tissue evidence="4">Leaf extractions</tissue>
    </source>
</reference>
<dbReference type="PANTHER" id="PTHR33091:SF44">
    <property type="entry name" value="SERINE PROTEASE INHIBITOR POTATO INHIBITOR I-TYPE FAMILY PROTEIN"/>
    <property type="match status" value="1"/>
</dbReference>
<dbReference type="InterPro" id="IPR036354">
    <property type="entry name" value="Prot_inh_pot1_sf"/>
</dbReference>
<dbReference type="Gramene" id="KCW66397">
    <property type="protein sequence ID" value="KCW66397"/>
    <property type="gene ID" value="EUGRSUZ_F00211"/>
</dbReference>
<keyword evidence="3" id="KW-0722">Serine protease inhibitor</keyword>
<evidence type="ECO:0000256" key="3">
    <source>
        <dbReference type="ARBA" id="ARBA00022900"/>
    </source>
</evidence>
<proteinExistence type="inferred from homology"/>
<accession>A0A059BJL3</accession>
<dbReference type="Gene3D" id="3.30.10.10">
    <property type="entry name" value="Trypsin Inhibitor V, subunit A"/>
    <property type="match status" value="1"/>
</dbReference>
<dbReference type="AlphaFoldDB" id="A0A059BJL3"/>
<sequence length="81" mass="8760">MSTFGFCYPTQKCCLEAPKSSWPELFGQNVGSVKATIEKDNPLVKVVSLPVGSVSLDVYCCNRVYLSIDENGNVTKVPTVG</sequence>
<dbReference type="InterPro" id="IPR000864">
    <property type="entry name" value="Prot_inh_pot1"/>
</dbReference>
<name>A0A059BJL3_EUCGR</name>
<dbReference type="SUPFAM" id="SSF54654">
    <property type="entry name" value="CI-2 family of serine protease inhibitors"/>
    <property type="match status" value="1"/>
</dbReference>
<protein>
    <submittedName>
        <fullName evidence="4">Uncharacterized protein</fullName>
    </submittedName>
</protein>
<keyword evidence="2" id="KW-0646">Protease inhibitor</keyword>
<dbReference type="Pfam" id="PF00280">
    <property type="entry name" value="potato_inhibit"/>
    <property type="match status" value="1"/>
</dbReference>